<keyword evidence="6" id="KW-0808">Transferase</keyword>
<evidence type="ECO:0000256" key="7">
    <source>
        <dbReference type="ARBA" id="ARBA00022691"/>
    </source>
</evidence>
<dbReference type="GeneID" id="54329648"/>
<dbReference type="OrthoDB" id="73890at2759"/>
<evidence type="ECO:0000313" key="9">
    <source>
        <dbReference type="Proteomes" id="UP000324241"/>
    </source>
</evidence>
<dbReference type="PANTHER" id="PTHR11579">
    <property type="entry name" value="PROTEIN-L-ISOASPARTATE O-METHYLTRANSFERASE"/>
    <property type="match status" value="1"/>
</dbReference>
<evidence type="ECO:0000256" key="5">
    <source>
        <dbReference type="ARBA" id="ARBA00022603"/>
    </source>
</evidence>
<dbReference type="GO" id="GO:0005737">
    <property type="term" value="C:cytoplasm"/>
    <property type="evidence" value="ECO:0007669"/>
    <property type="project" value="UniProtKB-SubCell"/>
</dbReference>
<dbReference type="AlphaFoldDB" id="A0A5M9MSL3"/>
<dbReference type="VEuPathDB" id="FungiDB:EYZ11_009096"/>
<protein>
    <recommendedName>
        <fullName evidence="3">protein-L-isoaspartate(D-aspartate) O-methyltransferase</fullName>
        <ecNumber evidence="3">2.1.1.77</ecNumber>
    </recommendedName>
</protein>
<dbReference type="PANTHER" id="PTHR11579:SF0">
    <property type="entry name" value="PROTEIN-L-ISOASPARTATE(D-ASPARTATE) O-METHYLTRANSFERASE"/>
    <property type="match status" value="1"/>
</dbReference>
<dbReference type="EC" id="2.1.1.77" evidence="3"/>
<dbReference type="PROSITE" id="PS01279">
    <property type="entry name" value="PCMT"/>
    <property type="match status" value="1"/>
</dbReference>
<keyword evidence="4" id="KW-0963">Cytoplasm</keyword>
<dbReference type="SUPFAM" id="SSF53335">
    <property type="entry name" value="S-adenosyl-L-methionine-dependent methyltransferases"/>
    <property type="match status" value="1"/>
</dbReference>
<reference evidence="8 9" key="1">
    <citation type="submission" date="2019-08" db="EMBL/GenBank/DDBJ databases">
        <title>The genome sequence of a newly discovered highly antifungal drug resistant Aspergillus species, Aspergillus tanneri NIH 1004.</title>
        <authorList>
            <person name="Mounaud S."/>
            <person name="Singh I."/>
            <person name="Joardar V."/>
            <person name="Pakala S."/>
            <person name="Pakala S."/>
            <person name="Venepally P."/>
            <person name="Chung J.K."/>
            <person name="Losada L."/>
            <person name="Nierman W.C."/>
        </authorList>
    </citation>
    <scope>NUCLEOTIDE SEQUENCE [LARGE SCALE GENOMIC DNA]</scope>
    <source>
        <strain evidence="8 9">NIH1004</strain>
    </source>
</reference>
<evidence type="ECO:0000256" key="2">
    <source>
        <dbReference type="ARBA" id="ARBA00005369"/>
    </source>
</evidence>
<evidence type="ECO:0000256" key="4">
    <source>
        <dbReference type="ARBA" id="ARBA00022490"/>
    </source>
</evidence>
<dbReference type="CDD" id="cd02440">
    <property type="entry name" value="AdoMet_MTases"/>
    <property type="match status" value="1"/>
</dbReference>
<evidence type="ECO:0000313" key="8">
    <source>
        <dbReference type="EMBL" id="KAA8645527.1"/>
    </source>
</evidence>
<sequence>MAWYCSGSTNMELIENLSKTGLIKNERVKDAMIRSIACKSAVARQLCSRATASGEAAYWYSSSDIAHKVDRAHYAPSRPYSDSPQPIGHGATISAPHMHGHACEYLIDFIKPGSRVLDIGSGSGYLTHVMANLALDPSYPEAPKGCVIGVDHIPELVDLAYNNMRKSEQGRNFLDTGVVKFVTADGRLGWKENAPYDAIHVGAAAETLHPVLVEQLRAPGRMFIPVDAENDGGIIKNIGFGGRQYIWVVDKKEDGSVHREKVFPVSYVPLTDRPR</sequence>
<keyword evidence="7" id="KW-0949">S-adenosyl-L-methionine</keyword>
<dbReference type="InterPro" id="IPR029063">
    <property type="entry name" value="SAM-dependent_MTases_sf"/>
</dbReference>
<comment type="similarity">
    <text evidence="2">Belongs to the methyltransferase superfamily. L-isoaspartyl/D-aspartyl protein methyltransferase family.</text>
</comment>
<dbReference type="GO" id="GO:0004719">
    <property type="term" value="F:protein-L-isoaspartate (D-aspartate) O-methyltransferase activity"/>
    <property type="evidence" value="ECO:0007669"/>
    <property type="project" value="UniProtKB-EC"/>
</dbReference>
<gene>
    <name evidence="8" type="ORF">ATNIH1004_006946</name>
</gene>
<dbReference type="InterPro" id="IPR000682">
    <property type="entry name" value="PCMT"/>
</dbReference>
<keyword evidence="5" id="KW-0489">Methyltransferase</keyword>
<dbReference type="Gene3D" id="3.40.50.150">
    <property type="entry name" value="Vaccinia Virus protein VP39"/>
    <property type="match status" value="1"/>
</dbReference>
<dbReference type="EMBL" id="QUQM01000007">
    <property type="protein sequence ID" value="KAA8645527.1"/>
    <property type="molecule type" value="Genomic_DNA"/>
</dbReference>
<dbReference type="RefSeq" id="XP_033424888.1">
    <property type="nucleotide sequence ID" value="XM_033571573.1"/>
</dbReference>
<evidence type="ECO:0000256" key="6">
    <source>
        <dbReference type="ARBA" id="ARBA00022679"/>
    </source>
</evidence>
<comment type="caution">
    <text evidence="8">The sequence shown here is derived from an EMBL/GenBank/DDBJ whole genome shotgun (WGS) entry which is preliminary data.</text>
</comment>
<comment type="subcellular location">
    <subcellularLocation>
        <location evidence="1">Cytoplasm</location>
    </subcellularLocation>
</comment>
<evidence type="ECO:0000256" key="3">
    <source>
        <dbReference type="ARBA" id="ARBA00011890"/>
    </source>
</evidence>
<organism evidence="8 9">
    <name type="scientific">Aspergillus tanneri</name>
    <dbReference type="NCBI Taxonomy" id="1220188"/>
    <lineage>
        <taxon>Eukaryota</taxon>
        <taxon>Fungi</taxon>
        <taxon>Dikarya</taxon>
        <taxon>Ascomycota</taxon>
        <taxon>Pezizomycotina</taxon>
        <taxon>Eurotiomycetes</taxon>
        <taxon>Eurotiomycetidae</taxon>
        <taxon>Eurotiales</taxon>
        <taxon>Aspergillaceae</taxon>
        <taxon>Aspergillus</taxon>
        <taxon>Aspergillus subgen. Circumdati</taxon>
    </lineage>
</organism>
<dbReference type="GO" id="GO:0032259">
    <property type="term" value="P:methylation"/>
    <property type="evidence" value="ECO:0007669"/>
    <property type="project" value="UniProtKB-KW"/>
</dbReference>
<accession>A0A5M9MSL3</accession>
<dbReference type="Pfam" id="PF01135">
    <property type="entry name" value="PCMT"/>
    <property type="match status" value="1"/>
</dbReference>
<evidence type="ECO:0000256" key="1">
    <source>
        <dbReference type="ARBA" id="ARBA00004496"/>
    </source>
</evidence>
<proteinExistence type="inferred from homology"/>
<dbReference type="Proteomes" id="UP000324241">
    <property type="component" value="Unassembled WGS sequence"/>
</dbReference>
<name>A0A5M9MSL3_9EURO</name>